<evidence type="ECO:0000256" key="8">
    <source>
        <dbReference type="SAM" id="MobiDB-lite"/>
    </source>
</evidence>
<evidence type="ECO:0000313" key="11">
    <source>
        <dbReference type="Proteomes" id="UP000886805"/>
    </source>
</evidence>
<dbReference type="AlphaFoldDB" id="A0A9D2BDJ6"/>
<feature type="transmembrane region" description="Helical" evidence="9">
    <location>
        <begin position="322"/>
        <end position="343"/>
    </location>
</feature>
<feature type="transmembrane region" description="Helical" evidence="9">
    <location>
        <begin position="433"/>
        <end position="450"/>
    </location>
</feature>
<accession>A0A9D2BDJ6</accession>
<feature type="region of interest" description="Disordered" evidence="8">
    <location>
        <begin position="221"/>
        <end position="251"/>
    </location>
</feature>
<sequence>MRESRISQRQLTRMIYIEGVGASGLTFPAAAAFHSQSEGLWPVALYALWLALFAAWMLYMVRRLERCKPAAMYAGYGFALNRWLGIVYMIRLFLNSLALFFFFGLTIRKIYMPDRGMFLILLPFALLLWYCTQTTLQKRARFLELLFPWIVSLFVILVLFALLALEGKFHMPSLREDVGVLFSNSYLLLLCTTPLEFLLFLMPAVTKDLWADGFTAKSGKAARAEGTTGTESTQQETAPECAAESPRLQQSEIRDPKQETWWRKRRNQVWRAVGGVLLWNVLLWFVTIENLGGQITASSPWPVIKVMQLIRLPGGFLERFDILLAMFWILCLVGVLSGYLYYGRKIGEEIFGGRLPDGRTLRRRAAYITAGVITLLLLLSCRLASGDSRFVFDWFLTYKKWIDFPLLILLPLLAASTGRPADPSDVSGTGRRARFLFLSMLALIILPLTGCGSQTDVEEKSYVLTLYVDTAGDTGEDVAGNAVGSTGEDAAGNVVGSTAEDAAGDTGAGDYAYWLFTADLSAMESQEDSIPCNVIHFTASDMAEMEQKYAKTAAGTLEWNHIDTIFLGPGLIEDPQRTDTFLREWEASWQKSPDVLLSVCLQQPEELLDIKNIPDGAAGQEVNRIVERAEQGKERIFGWNLSDKGSETGGISCRTPIEVLKAKAEGERDISLCQTKVQWRRLVVRQGYRLPG</sequence>
<reference evidence="10" key="1">
    <citation type="journal article" date="2021" name="PeerJ">
        <title>Extensive microbial diversity within the chicken gut microbiome revealed by metagenomics and culture.</title>
        <authorList>
            <person name="Gilroy R."/>
            <person name="Ravi A."/>
            <person name="Getino M."/>
            <person name="Pursley I."/>
            <person name="Horton D.L."/>
            <person name="Alikhan N.F."/>
            <person name="Baker D."/>
            <person name="Gharbi K."/>
            <person name="Hall N."/>
            <person name="Watson M."/>
            <person name="Adriaenssens E.M."/>
            <person name="Foster-Nyarko E."/>
            <person name="Jarju S."/>
            <person name="Secka A."/>
            <person name="Antonio M."/>
            <person name="Oren A."/>
            <person name="Chaudhuri R.R."/>
            <person name="La Ragione R."/>
            <person name="Hildebrand F."/>
            <person name="Pallen M.J."/>
        </authorList>
    </citation>
    <scope>NUCLEOTIDE SEQUENCE</scope>
    <source>
        <strain evidence="10">ChiSxjej3B15-1167</strain>
    </source>
</reference>
<feature type="transmembrane region" description="Helical" evidence="9">
    <location>
        <begin position="12"/>
        <end position="33"/>
    </location>
</feature>
<evidence type="ECO:0000256" key="1">
    <source>
        <dbReference type="ARBA" id="ARBA00004141"/>
    </source>
</evidence>
<feature type="transmembrane region" description="Helical" evidence="9">
    <location>
        <begin position="39"/>
        <end position="61"/>
    </location>
</feature>
<dbReference type="InterPro" id="IPR004761">
    <property type="entry name" value="Spore_GerAB"/>
</dbReference>
<feature type="compositionally biased region" description="Low complexity" evidence="8">
    <location>
        <begin position="225"/>
        <end position="237"/>
    </location>
</feature>
<evidence type="ECO:0000313" key="10">
    <source>
        <dbReference type="EMBL" id="HIX72103.1"/>
    </source>
</evidence>
<feature type="transmembrane region" description="Helical" evidence="9">
    <location>
        <begin position="143"/>
        <end position="165"/>
    </location>
</feature>
<dbReference type="PANTHER" id="PTHR34975">
    <property type="entry name" value="SPORE GERMINATION PROTEIN A2"/>
    <property type="match status" value="1"/>
</dbReference>
<feature type="transmembrane region" description="Helical" evidence="9">
    <location>
        <begin position="82"/>
        <end position="103"/>
    </location>
</feature>
<feature type="transmembrane region" description="Helical" evidence="9">
    <location>
        <begin position="269"/>
        <end position="288"/>
    </location>
</feature>
<keyword evidence="7 9" id="KW-0472">Membrane</keyword>
<keyword evidence="4" id="KW-0309">Germination</keyword>
<comment type="similarity">
    <text evidence="2">Belongs to the amino acid-polyamine-organocation (APC) superfamily. Spore germination protein (SGP) (TC 2.A.3.9) family.</text>
</comment>
<proteinExistence type="inferred from homology"/>
<comment type="caution">
    <text evidence="10">The sequence shown here is derived from an EMBL/GenBank/DDBJ whole genome shotgun (WGS) entry which is preliminary data.</text>
</comment>
<feature type="transmembrane region" description="Helical" evidence="9">
    <location>
        <begin position="185"/>
        <end position="205"/>
    </location>
</feature>
<evidence type="ECO:0000256" key="5">
    <source>
        <dbReference type="ARBA" id="ARBA00022692"/>
    </source>
</evidence>
<feature type="transmembrane region" description="Helical" evidence="9">
    <location>
        <begin position="401"/>
        <end position="421"/>
    </location>
</feature>
<evidence type="ECO:0000256" key="9">
    <source>
        <dbReference type="SAM" id="Phobius"/>
    </source>
</evidence>
<dbReference type="Proteomes" id="UP000886805">
    <property type="component" value="Unassembled WGS sequence"/>
</dbReference>
<dbReference type="GO" id="GO:0009847">
    <property type="term" value="P:spore germination"/>
    <property type="evidence" value="ECO:0007669"/>
    <property type="project" value="InterPro"/>
</dbReference>
<dbReference type="PANTHER" id="PTHR34975:SF2">
    <property type="entry name" value="SPORE GERMINATION PROTEIN A2"/>
    <property type="match status" value="1"/>
</dbReference>
<feature type="transmembrane region" description="Helical" evidence="9">
    <location>
        <begin position="364"/>
        <end position="385"/>
    </location>
</feature>
<reference evidence="10" key="2">
    <citation type="submission" date="2021-04" db="EMBL/GenBank/DDBJ databases">
        <authorList>
            <person name="Gilroy R."/>
        </authorList>
    </citation>
    <scope>NUCLEOTIDE SEQUENCE</scope>
    <source>
        <strain evidence="10">ChiSxjej3B15-1167</strain>
    </source>
</reference>
<evidence type="ECO:0000256" key="6">
    <source>
        <dbReference type="ARBA" id="ARBA00022989"/>
    </source>
</evidence>
<keyword evidence="3" id="KW-0813">Transport</keyword>
<dbReference type="Pfam" id="PF03845">
    <property type="entry name" value="Spore_permease"/>
    <property type="match status" value="2"/>
</dbReference>
<name>A0A9D2BDJ6_9FIRM</name>
<keyword evidence="6 9" id="KW-1133">Transmembrane helix</keyword>
<protein>
    <submittedName>
        <fullName evidence="10">Spore germination protein</fullName>
    </submittedName>
</protein>
<dbReference type="GO" id="GO:0016020">
    <property type="term" value="C:membrane"/>
    <property type="evidence" value="ECO:0007669"/>
    <property type="project" value="UniProtKB-SubCell"/>
</dbReference>
<organism evidence="10 11">
    <name type="scientific">Candidatus Anaerobutyricum stercoripullorum</name>
    <dbReference type="NCBI Taxonomy" id="2838456"/>
    <lineage>
        <taxon>Bacteria</taxon>
        <taxon>Bacillati</taxon>
        <taxon>Bacillota</taxon>
        <taxon>Clostridia</taxon>
        <taxon>Lachnospirales</taxon>
        <taxon>Lachnospiraceae</taxon>
        <taxon>Anaerobutyricum</taxon>
    </lineage>
</organism>
<comment type="subcellular location">
    <subcellularLocation>
        <location evidence="1">Membrane</location>
        <topology evidence="1">Multi-pass membrane protein</topology>
    </subcellularLocation>
</comment>
<evidence type="ECO:0000256" key="2">
    <source>
        <dbReference type="ARBA" id="ARBA00007998"/>
    </source>
</evidence>
<keyword evidence="5 9" id="KW-0812">Transmembrane</keyword>
<feature type="transmembrane region" description="Helical" evidence="9">
    <location>
        <begin position="115"/>
        <end position="131"/>
    </location>
</feature>
<evidence type="ECO:0000256" key="3">
    <source>
        <dbReference type="ARBA" id="ARBA00022448"/>
    </source>
</evidence>
<dbReference type="EMBL" id="DXEQ01000105">
    <property type="protein sequence ID" value="HIX72103.1"/>
    <property type="molecule type" value="Genomic_DNA"/>
</dbReference>
<evidence type="ECO:0000256" key="7">
    <source>
        <dbReference type="ARBA" id="ARBA00023136"/>
    </source>
</evidence>
<gene>
    <name evidence="10" type="ORF">H9849_03680</name>
</gene>
<evidence type="ECO:0000256" key="4">
    <source>
        <dbReference type="ARBA" id="ARBA00022544"/>
    </source>
</evidence>